<dbReference type="InterPro" id="IPR054091">
    <property type="entry name" value="Cep192-like_D5"/>
</dbReference>
<evidence type="ECO:0000259" key="4">
    <source>
        <dbReference type="Pfam" id="PF22065"/>
    </source>
</evidence>
<feature type="domain" description="Cep192-like" evidence="8">
    <location>
        <begin position="771"/>
        <end position="942"/>
    </location>
</feature>
<dbReference type="Pfam" id="PF22064">
    <property type="entry name" value="Cep192_D2"/>
    <property type="match status" value="1"/>
</dbReference>
<evidence type="ECO:0000256" key="1">
    <source>
        <dbReference type="SAM" id="MobiDB-lite"/>
    </source>
</evidence>
<dbReference type="Pfam" id="PF22076">
    <property type="entry name" value="Cep192_D6"/>
    <property type="match status" value="1"/>
</dbReference>
<evidence type="ECO:0000259" key="2">
    <source>
        <dbReference type="Pfam" id="PF22060"/>
    </source>
</evidence>
<dbReference type="PANTHER" id="PTHR16029">
    <property type="entry name" value="CENTROSOMAL PROTEIN OF 192 KDA"/>
    <property type="match status" value="1"/>
</dbReference>
<evidence type="ECO:0000259" key="8">
    <source>
        <dbReference type="Pfam" id="PF22074"/>
    </source>
</evidence>
<dbReference type="Pfam" id="PF22074">
    <property type="entry name" value="Cep192_D5"/>
    <property type="match status" value="1"/>
</dbReference>
<proteinExistence type="predicted"/>
<reference evidence="11" key="1">
    <citation type="submission" date="2025-08" db="UniProtKB">
        <authorList>
            <consortium name="RefSeq"/>
        </authorList>
    </citation>
    <scope>IDENTIFICATION</scope>
</reference>
<dbReference type="Pfam" id="PF22073">
    <property type="entry name" value="Cep192_D4"/>
    <property type="match status" value="1"/>
</dbReference>
<feature type="domain" description="Cep192/Spd-2-like" evidence="7">
    <location>
        <begin position="652"/>
        <end position="765"/>
    </location>
</feature>
<dbReference type="InterPro" id="IPR054092">
    <property type="entry name" value="Cep192-like_D6"/>
</dbReference>
<dbReference type="Pfam" id="PF22066">
    <property type="entry name" value="Cep192_D8"/>
    <property type="match status" value="1"/>
</dbReference>
<evidence type="ECO:0000259" key="9">
    <source>
        <dbReference type="Pfam" id="PF22076"/>
    </source>
</evidence>
<dbReference type="PANTHER" id="PTHR16029:SF11">
    <property type="entry name" value="CENTROSOMAL PROTEIN OF 192 KDA"/>
    <property type="match status" value="1"/>
</dbReference>
<dbReference type="GeneID" id="107118574"/>
<dbReference type="Pfam" id="PF22060">
    <property type="entry name" value="Cep192_D1"/>
    <property type="match status" value="1"/>
</dbReference>
<keyword evidence="10" id="KW-1185">Reference proteome</keyword>
<evidence type="ECO:0000313" key="10">
    <source>
        <dbReference type="Proteomes" id="UP000694871"/>
    </source>
</evidence>
<evidence type="ECO:0000259" key="7">
    <source>
        <dbReference type="Pfam" id="PF22073"/>
    </source>
</evidence>
<feature type="domain" description="Cep192-like" evidence="2">
    <location>
        <begin position="264"/>
        <end position="384"/>
    </location>
</feature>
<feature type="domain" description="Cep192-like" evidence="5">
    <location>
        <begin position="1304"/>
        <end position="1400"/>
    </location>
</feature>
<dbReference type="Pfam" id="PF22065">
    <property type="entry name" value="Cep192_D7"/>
    <property type="match status" value="1"/>
</dbReference>
<feature type="domain" description="Cep192-like" evidence="4">
    <location>
        <begin position="1142"/>
        <end position="1264"/>
    </location>
</feature>
<evidence type="ECO:0000259" key="5">
    <source>
        <dbReference type="Pfam" id="PF22066"/>
    </source>
</evidence>
<feature type="domain" description="Cep192-like" evidence="9">
    <location>
        <begin position="1004"/>
        <end position="1104"/>
    </location>
</feature>
<accession>A0ABM1KRT6</accession>
<name>A0ABM1KRT6_GEKJA</name>
<feature type="compositionally biased region" description="Basic and acidic residues" evidence="1">
    <location>
        <begin position="1290"/>
        <end position="1302"/>
    </location>
</feature>
<evidence type="ECO:0000313" key="11">
    <source>
        <dbReference type="RefSeq" id="XP_015276423.1"/>
    </source>
</evidence>
<feature type="domain" description="Cep192-like" evidence="3">
    <location>
        <begin position="386"/>
        <end position="534"/>
    </location>
</feature>
<dbReference type="Pfam" id="PF22067">
    <property type="entry name" value="Cep192_D3"/>
    <property type="match status" value="1"/>
</dbReference>
<dbReference type="RefSeq" id="XP_015276423.1">
    <property type="nucleotide sequence ID" value="XM_015420937.1"/>
</dbReference>
<dbReference type="InterPro" id="IPR013783">
    <property type="entry name" value="Ig-like_fold"/>
</dbReference>
<feature type="compositionally biased region" description="Polar residues" evidence="1">
    <location>
        <begin position="1"/>
        <end position="19"/>
    </location>
</feature>
<dbReference type="InterPro" id="IPR039103">
    <property type="entry name" value="Spd-2/CEP192"/>
</dbReference>
<evidence type="ECO:0000259" key="3">
    <source>
        <dbReference type="Pfam" id="PF22064"/>
    </source>
</evidence>
<gene>
    <name evidence="11" type="primary">LOC107118574</name>
</gene>
<feature type="compositionally biased region" description="Polar residues" evidence="1">
    <location>
        <begin position="31"/>
        <end position="47"/>
    </location>
</feature>
<organism evidence="10 11">
    <name type="scientific">Gekko japonicus</name>
    <name type="common">Schlegel's Japanese gecko</name>
    <dbReference type="NCBI Taxonomy" id="146911"/>
    <lineage>
        <taxon>Eukaryota</taxon>
        <taxon>Metazoa</taxon>
        <taxon>Chordata</taxon>
        <taxon>Craniata</taxon>
        <taxon>Vertebrata</taxon>
        <taxon>Euteleostomi</taxon>
        <taxon>Lepidosauria</taxon>
        <taxon>Squamata</taxon>
        <taxon>Bifurcata</taxon>
        <taxon>Gekkota</taxon>
        <taxon>Gekkonidae</taxon>
        <taxon>Gekkoninae</taxon>
        <taxon>Gekko</taxon>
    </lineage>
</organism>
<dbReference type="InterPro" id="IPR054089">
    <property type="entry name" value="Cep192-like_D3"/>
</dbReference>
<dbReference type="InterPro" id="IPR054090">
    <property type="entry name" value="Cep192_Spd-2-like_dom"/>
</dbReference>
<feature type="region of interest" description="Disordered" evidence="1">
    <location>
        <begin position="1286"/>
        <end position="1310"/>
    </location>
</feature>
<dbReference type="Gene3D" id="2.60.40.10">
    <property type="entry name" value="Immunoglobulins"/>
    <property type="match status" value="4"/>
</dbReference>
<dbReference type="InterPro" id="IPR054087">
    <property type="entry name" value="Cep192-like_D7"/>
</dbReference>
<feature type="region of interest" description="Disordered" evidence="1">
    <location>
        <begin position="1"/>
        <end position="71"/>
    </location>
</feature>
<evidence type="ECO:0000259" key="6">
    <source>
        <dbReference type="Pfam" id="PF22067"/>
    </source>
</evidence>
<sequence>MESNDGNELSTTIVWTSPPSALEQDAEKKNTVLQTNKTPSVSTTQRSLTKKLEAAESTEPNNQSEDQKTSSECALKSKDQFARICLDVASSNNELCQADIPVTYGGCTNTAPGLGLPSLNMLPSFRRFDGCIRLSQNIPDLKSHNAASKIPTVPSVMPTLLTGCSLRATPFAQQYIGNLQSNVNIALPQYHLDCPQVFGLPAGLIYSSIPVGHTQNSLAAGMALGPDVRSGLLGTTPHYKFTSNPHILNSESGTWEVSVPFEYRHVKVPEEIKFCDACCVGLTSQTVLSILNPTERWLQVCIDLRSVTLNGEKMEPLKHGCLLFKNKTIIGPCTTEEIKILFLPCQAGVFQCVLSIASWPLSADAETIVQAEALAARVILNAVAENPDLEVEVKQLDFGDLPSGSWKCLPLKLINKTHARVPIRLVINANAVAWRCFTFSKEPVTLPVKSTVRTCNISQLAAPSVISHVLNPSYNEQDPEAVVVWVQFHAPSKHITSDILGPPDEYLARIDVEVDCPEPANILSIPLYARSGTPRIYAPKGLQTLYMSARVGSSIRQQLPLKNAGNIRVDLKIMTLEPSSSISVEPEELVLIPGEEREVTVHFSPKDCRNAESVVKIFVLPSGPEYKVTVKAEVPVVESRPVTQMCHNSEVPPILANKQLVAWGGVQLGRTAQQKLILRNDSQTTTQQLRLLIRGQDQDCFQIKFGDHVYRDCEIKIQPKHDYGVSLIFTPSRLACMLAKLEMKQLGFPMRQGIKFTIPLYGYGGKSSVILENVKKHCNRYMVELTELSPGKISQVSFFLRNTGCRAAYVKALCFRDFCERIIMDPHMLRVFPEKFVLKEGEQQKVTVTCNSTESEHNNASMLSTICFFYGDEISRQQYLRTIQHKPQQEQNILPANNPVINVKFDEEFPGEELVTEVCDLPQQANDIQVFYINMRRIILYVYKASTSASLNALPPSAHRMALDRPGVPEKQSMTLDVLPVKGPHGCVLPSNTKSQNENKLVSQETWTVQPELLSLSAPSLSGTTDTRHTQITNNSNKSLKFELSWPAHCLTITPQHGTIEPGSCISIYVSPNPSLAENNSLFPWSGLIYIHCDNEQKIVRVQIHENTSEQSRRNPTVPNLGLRHHHTELPVNIIKPLQKPPSTQIEIKNRTLVFPETKSSESSEKFLEFENSGNENVKWFLTSFAPPYVKGVGGSGEVYRATYTAFQCSCSSGMLDARGKEKVVVTFLPRDRGDYSQFWDLECHPLHEPHLKDKHRLQFSGVGTVENEALKNEASSSALVKVSVPVTSQRRDHPDTSDPKAGEGVYAQDGVNTFPPTRVGESSMLKICMRNYSSSSTMLKFLKPREPFYIKHSHYNLRCHHYCNLPVFFRPVSTGIFKSLLVVQTEKNYTLTIQLLGEGLPQQ</sequence>
<feature type="domain" description="Cep192-like" evidence="6">
    <location>
        <begin position="538"/>
        <end position="634"/>
    </location>
</feature>
<protein>
    <submittedName>
        <fullName evidence="11">Centrosomal protein of 192 kDa-like</fullName>
    </submittedName>
</protein>
<dbReference type="InterPro" id="IPR054086">
    <property type="entry name" value="Cep192-like_D2"/>
</dbReference>
<dbReference type="InterPro" id="IPR054085">
    <property type="entry name" value="Cep192-like_D1"/>
</dbReference>
<dbReference type="Proteomes" id="UP000694871">
    <property type="component" value="Unplaced"/>
</dbReference>
<dbReference type="InterPro" id="IPR054088">
    <property type="entry name" value="Cep192-like_D8"/>
</dbReference>